<evidence type="ECO:0000313" key="4">
    <source>
        <dbReference type="EMBL" id="RCW69657.1"/>
    </source>
</evidence>
<accession>A0A368XT14</accession>
<gene>
    <name evidence="4" type="ORF">DFR57_10745</name>
</gene>
<sequence>MRIEAAEIYGFGKWQDKTFDFENENFISIIGDNEAGKSTIQNFFLFILFGMSPKQREKYLPKKGGRMGGKLVVSEIISTPITIERLHDRYAAAAKIYLANGEVKDEEWLKVKLAGLNADNYRAIYSFDAKALLKLPDMRAKELNEVLLGVGMTGSDYIYQIEKNLTQAVADKFKPSGKKPSLNQAFEDLQKKKEKLMQLEAEENDYQKEIAAKNEANQKLNELEQRIRTEKETKEHTELKKAYYENIETFHVLSKRLEGLDRENKIPAHAKETYDEYHQMLMPLKSEQSVLEENYKKLKEKKKELEEKFLSDTEFRQLENAMGNVTDIKRMEEEEERLQTRIDQLLLKQEYALDSLQIKLSASDLETLELPFHIESLWSELVKNKEKWELEKNYIQNEMKTLEMEKKAVKDRLTQFNIDEERVKEIGEIENRLEQHKEQEEALSLKAHLMDLDKKGKNEEQKTKMVLWISFIMAGVLSLMYIALDKFVLLIAAFLLFLSGAMYFIHWNSSKNVRKKLVNLPSGDAVNLSEQEKAELEKKIASYKEDKEQQSSLEKELKSINMELLKLKERDSFTEEQLENVQLKVKEQIEQFPFLQTIELSYWPKVIHALLPLQERMREISEVKIDKRDLTHQKADVNERIEKFLNNITAISPTSDRMTKEALSQYYEESVVVRRELHQLDNQLVDLDKKLRDIVTKQNPYQNAITDLFKETGVNSESEFLETVDYHDKVQKLKEERETLHFQLSTWLTQEELVQISKGDYANLTILKNQLEETETILSQLAEEADKLRQRIATHEMRIKQLEESEYYSTFKHDYLQQLEKLQEQAKEWAVYQVALNKLQQTKEFFQEKYIPDIFEKASTWLQELTYQNHEAIFPPSDKIGIRVKAGDGTLFEIDELSQATMDQVYIALRFALSEVMQTEQAYPFIIDDGFVHFDPIRHKKIIQLLKKLSAKQQIFYFSTSLKEEAGYAVYLSNK</sequence>
<evidence type="ECO:0000256" key="1">
    <source>
        <dbReference type="SAM" id="Coils"/>
    </source>
</evidence>
<dbReference type="SUPFAM" id="SSF52540">
    <property type="entry name" value="P-loop containing nucleoside triphosphate hydrolases"/>
    <property type="match status" value="2"/>
</dbReference>
<feature type="transmembrane region" description="Helical" evidence="2">
    <location>
        <begin position="465"/>
        <end position="483"/>
    </location>
</feature>
<dbReference type="EMBL" id="QPJJ01000007">
    <property type="protein sequence ID" value="RCW69657.1"/>
    <property type="molecule type" value="Genomic_DNA"/>
</dbReference>
<dbReference type="PANTHER" id="PTHR41259">
    <property type="entry name" value="DOUBLE-STRAND BREAK REPAIR RAD50 ATPASE, PUTATIVE-RELATED"/>
    <property type="match status" value="1"/>
</dbReference>
<keyword evidence="1" id="KW-0175">Coiled coil</keyword>
<feature type="coiled-coil region" evidence="1">
    <location>
        <begin position="288"/>
        <end position="348"/>
    </location>
</feature>
<comment type="caution">
    <text evidence="4">The sequence shown here is derived from an EMBL/GenBank/DDBJ whole genome shotgun (WGS) entry which is preliminary data.</text>
</comment>
<organism evidence="4 5">
    <name type="scientific">Saliterribacillus persicus</name>
    <dbReference type="NCBI Taxonomy" id="930114"/>
    <lineage>
        <taxon>Bacteria</taxon>
        <taxon>Bacillati</taxon>
        <taxon>Bacillota</taxon>
        <taxon>Bacilli</taxon>
        <taxon>Bacillales</taxon>
        <taxon>Bacillaceae</taxon>
        <taxon>Saliterribacillus</taxon>
    </lineage>
</organism>
<dbReference type="Proteomes" id="UP000252585">
    <property type="component" value="Unassembled WGS sequence"/>
</dbReference>
<dbReference type="Pfam" id="PF13514">
    <property type="entry name" value="AAA_27"/>
    <property type="match status" value="1"/>
</dbReference>
<feature type="coiled-coil region" evidence="1">
    <location>
        <begin position="764"/>
        <end position="805"/>
    </location>
</feature>
<feature type="transmembrane region" description="Helical" evidence="2">
    <location>
        <begin position="489"/>
        <end position="507"/>
    </location>
</feature>
<feature type="coiled-coil region" evidence="1">
    <location>
        <begin position="179"/>
        <end position="240"/>
    </location>
</feature>
<feature type="coiled-coil region" evidence="1">
    <location>
        <begin position="385"/>
        <end position="446"/>
    </location>
</feature>
<dbReference type="PANTHER" id="PTHR41259:SF1">
    <property type="entry name" value="DOUBLE-STRAND BREAK REPAIR RAD50 ATPASE, PUTATIVE-RELATED"/>
    <property type="match status" value="1"/>
</dbReference>
<evidence type="ECO:0000259" key="3">
    <source>
        <dbReference type="Pfam" id="PF13514"/>
    </source>
</evidence>
<evidence type="ECO:0000256" key="2">
    <source>
        <dbReference type="SAM" id="Phobius"/>
    </source>
</evidence>
<keyword evidence="2" id="KW-0812">Transmembrane</keyword>
<keyword evidence="2" id="KW-1133">Transmembrane helix</keyword>
<proteinExistence type="predicted"/>
<reference evidence="4 5" key="1">
    <citation type="submission" date="2018-07" db="EMBL/GenBank/DDBJ databases">
        <title>Genomic Encyclopedia of Type Strains, Phase IV (KMG-IV): sequencing the most valuable type-strain genomes for metagenomic binning, comparative biology and taxonomic classification.</title>
        <authorList>
            <person name="Goeker M."/>
        </authorList>
    </citation>
    <scope>NUCLEOTIDE SEQUENCE [LARGE SCALE GENOMIC DNA]</scope>
    <source>
        <strain evidence="4 5">DSM 27696</strain>
    </source>
</reference>
<keyword evidence="2" id="KW-0472">Membrane</keyword>
<feature type="coiled-coil region" evidence="1">
    <location>
        <begin position="526"/>
        <end position="570"/>
    </location>
</feature>
<name>A0A368XT14_9BACI</name>
<feature type="domain" description="YhaN AAA" evidence="3">
    <location>
        <begin position="1"/>
        <end position="205"/>
    </location>
</feature>
<keyword evidence="5" id="KW-1185">Reference proteome</keyword>
<dbReference type="OrthoDB" id="9764467at2"/>
<evidence type="ECO:0000313" key="5">
    <source>
        <dbReference type="Proteomes" id="UP000252585"/>
    </source>
</evidence>
<dbReference type="AlphaFoldDB" id="A0A368XT14"/>
<dbReference type="InterPro" id="IPR038734">
    <property type="entry name" value="YhaN_AAA"/>
</dbReference>
<protein>
    <submittedName>
        <fullName evidence="4">Uncharacterized protein YhaN</fullName>
    </submittedName>
</protein>
<dbReference type="InterPro" id="IPR027417">
    <property type="entry name" value="P-loop_NTPase"/>
</dbReference>
<dbReference type="RefSeq" id="WP_114352879.1">
    <property type="nucleotide sequence ID" value="NZ_QPJJ01000007.1"/>
</dbReference>
<dbReference type="Gene3D" id="3.40.50.300">
    <property type="entry name" value="P-loop containing nucleotide triphosphate hydrolases"/>
    <property type="match status" value="2"/>
</dbReference>